<proteinExistence type="inferred from homology"/>
<dbReference type="Gene3D" id="3.40.50.1820">
    <property type="entry name" value="alpha/beta hydrolase"/>
    <property type="match status" value="1"/>
</dbReference>
<sequence>MRSLHILFILVVVTWLGFPLRAQEAISIGTRHTLFSHVLNEAREYWVYVPATRPGEKEESYPVLYLLDGDSFFHSVVGFTRLFSTSKVSSLPPCIVVAVLNTNRTRDFTPTCSAARRDGTVRPGDKPEGGGAGQFCRFLTEELRPAVEQDLPVNGQHLLAGHSYAGLFTLHVLLNYPGTFDTYIAIDPSLWWDKGCFQKQVERQVDKVDFSGKQLYVAFATQPRPDRKLSHFSLTDDFIGSAVPRMEKRHLRVVSKKFPEETHGTVALPGFYDGLKTLFFRSAVGISLPNKPL</sequence>
<dbReference type="InterPro" id="IPR000801">
    <property type="entry name" value="Esterase-like"/>
</dbReference>
<organism evidence="3 4">
    <name type="scientific">Bacteroides uniformis str. 3978 T3 ii</name>
    <dbReference type="NCBI Taxonomy" id="1339349"/>
    <lineage>
        <taxon>Bacteria</taxon>
        <taxon>Pseudomonadati</taxon>
        <taxon>Bacteroidota</taxon>
        <taxon>Bacteroidia</taxon>
        <taxon>Bacteroidales</taxon>
        <taxon>Bacteroidaceae</taxon>
        <taxon>Bacteroides</taxon>
    </lineage>
</organism>
<protein>
    <submittedName>
        <fullName evidence="3">Esterase family protein</fullName>
    </submittedName>
</protein>
<evidence type="ECO:0000256" key="2">
    <source>
        <dbReference type="ARBA" id="ARBA00022801"/>
    </source>
</evidence>
<reference evidence="3 4" key="1">
    <citation type="submission" date="2014-04" db="EMBL/GenBank/DDBJ databases">
        <authorList>
            <person name="Sears C."/>
            <person name="Carroll K."/>
            <person name="Sack B.R."/>
            <person name="Qadri F."/>
            <person name="Myers L.L."/>
            <person name="Chung G.-T."/>
            <person name="Escheverria P."/>
            <person name="Fraser C.M."/>
            <person name="Sadzewicz L."/>
            <person name="Shefchek K.A."/>
            <person name="Tallon L."/>
            <person name="Das S.P."/>
            <person name="Daugherty S."/>
            <person name="Mongodin E.F."/>
        </authorList>
    </citation>
    <scope>NUCLEOTIDE SEQUENCE [LARGE SCALE GENOMIC DNA]</scope>
    <source>
        <strain evidence="3 4">3978 T3 ii</strain>
    </source>
</reference>
<evidence type="ECO:0000256" key="1">
    <source>
        <dbReference type="ARBA" id="ARBA00005622"/>
    </source>
</evidence>
<dbReference type="AlphaFoldDB" id="A0A078RX52"/>
<dbReference type="InterPro" id="IPR052558">
    <property type="entry name" value="Siderophore_Hydrolase_D"/>
</dbReference>
<name>A0A078RX52_BACUN</name>
<comment type="caution">
    <text evidence="3">The sequence shown here is derived from an EMBL/GenBank/DDBJ whole genome shotgun (WGS) entry which is preliminary data.</text>
</comment>
<dbReference type="EMBL" id="JNHN01000178">
    <property type="protein sequence ID" value="KDS49147.1"/>
    <property type="molecule type" value="Genomic_DNA"/>
</dbReference>
<dbReference type="GeneID" id="99753142"/>
<dbReference type="PANTHER" id="PTHR40841:SF2">
    <property type="entry name" value="SIDEROPHORE-DEGRADING ESTERASE (EUROFUNG)"/>
    <property type="match status" value="1"/>
</dbReference>
<evidence type="ECO:0000313" key="3">
    <source>
        <dbReference type="EMBL" id="KDS49147.1"/>
    </source>
</evidence>
<dbReference type="SUPFAM" id="SSF53474">
    <property type="entry name" value="alpha/beta-Hydrolases"/>
    <property type="match status" value="1"/>
</dbReference>
<gene>
    <name evidence="3" type="ORF">M094_2131</name>
</gene>
<dbReference type="InterPro" id="IPR029058">
    <property type="entry name" value="AB_hydrolase_fold"/>
</dbReference>
<dbReference type="Pfam" id="PF00756">
    <property type="entry name" value="Esterase"/>
    <property type="match status" value="1"/>
</dbReference>
<dbReference type="Proteomes" id="UP000028013">
    <property type="component" value="Unassembled WGS sequence"/>
</dbReference>
<evidence type="ECO:0000313" key="4">
    <source>
        <dbReference type="Proteomes" id="UP000028013"/>
    </source>
</evidence>
<dbReference type="PANTHER" id="PTHR40841">
    <property type="entry name" value="SIDEROPHORE TRIACETYLFUSARININE C ESTERASE"/>
    <property type="match status" value="1"/>
</dbReference>
<dbReference type="GO" id="GO:0016788">
    <property type="term" value="F:hydrolase activity, acting on ester bonds"/>
    <property type="evidence" value="ECO:0007669"/>
    <property type="project" value="TreeGrafter"/>
</dbReference>
<accession>A0A078RX52</accession>
<keyword evidence="2" id="KW-0378">Hydrolase</keyword>
<dbReference type="RefSeq" id="WP_005827227.1">
    <property type="nucleotide sequence ID" value="NZ_JNHN01000178.1"/>
</dbReference>
<comment type="similarity">
    <text evidence="1">Belongs to the esterase D family.</text>
</comment>
<dbReference type="PATRIC" id="fig|1339349.3.peg.3256"/>